<protein>
    <submittedName>
        <fullName evidence="1">Uncharacterized protein</fullName>
    </submittedName>
</protein>
<evidence type="ECO:0000313" key="1">
    <source>
        <dbReference type="EMBL" id="RRT32181.1"/>
    </source>
</evidence>
<comment type="caution">
    <text evidence="1">The sequence shown here is derived from an EMBL/GenBank/DDBJ whole genome shotgun (WGS) entry which is preliminary data.</text>
</comment>
<sequence length="101" mass="11442">MHRVDAVGNSLGVHWELAEGIESLPGWHKEVRQKKTETRRKIIGSSRKACRESSLGIKPGLDDAMGPRQEFVRRFAEGIEKLTESTLADTERRPDDLLQEC</sequence>
<reference evidence="1 2" key="1">
    <citation type="journal article" date="2014" name="Agronomy (Basel)">
        <title>A Draft Genome Sequence for Ensete ventricosum, the Drought-Tolerant Tree Against Hunger.</title>
        <authorList>
            <person name="Harrison J."/>
            <person name="Moore K.A."/>
            <person name="Paszkiewicz K."/>
            <person name="Jones T."/>
            <person name="Grant M."/>
            <person name="Ambacheew D."/>
            <person name="Muzemil S."/>
            <person name="Studholme D.J."/>
        </authorList>
    </citation>
    <scope>NUCLEOTIDE SEQUENCE [LARGE SCALE GENOMIC DNA]</scope>
</reference>
<evidence type="ECO:0000313" key="2">
    <source>
        <dbReference type="Proteomes" id="UP000287651"/>
    </source>
</evidence>
<gene>
    <name evidence="1" type="ORF">B296_00056720</name>
</gene>
<organism evidence="1 2">
    <name type="scientific">Ensete ventricosum</name>
    <name type="common">Abyssinian banana</name>
    <name type="synonym">Musa ensete</name>
    <dbReference type="NCBI Taxonomy" id="4639"/>
    <lineage>
        <taxon>Eukaryota</taxon>
        <taxon>Viridiplantae</taxon>
        <taxon>Streptophyta</taxon>
        <taxon>Embryophyta</taxon>
        <taxon>Tracheophyta</taxon>
        <taxon>Spermatophyta</taxon>
        <taxon>Magnoliopsida</taxon>
        <taxon>Liliopsida</taxon>
        <taxon>Zingiberales</taxon>
        <taxon>Musaceae</taxon>
        <taxon>Ensete</taxon>
    </lineage>
</organism>
<name>A0A426WY52_ENSVE</name>
<dbReference type="AlphaFoldDB" id="A0A426WY52"/>
<dbReference type="Proteomes" id="UP000287651">
    <property type="component" value="Unassembled WGS sequence"/>
</dbReference>
<dbReference type="EMBL" id="AMZH03033435">
    <property type="protein sequence ID" value="RRT32181.1"/>
    <property type="molecule type" value="Genomic_DNA"/>
</dbReference>
<accession>A0A426WY52</accession>
<proteinExistence type="predicted"/>